<evidence type="ECO:0008006" key="2">
    <source>
        <dbReference type="Google" id="ProtNLM"/>
    </source>
</evidence>
<name>A0AB33KI88_9ACTN</name>
<organism evidence="1">
    <name type="scientific">Streptomyces sp. CMC78</name>
    <dbReference type="NCBI Taxonomy" id="3231512"/>
    <lineage>
        <taxon>Bacteria</taxon>
        <taxon>Bacillati</taxon>
        <taxon>Actinomycetota</taxon>
        <taxon>Actinomycetes</taxon>
        <taxon>Kitasatosporales</taxon>
        <taxon>Streptomycetaceae</taxon>
        <taxon>Streptomyces</taxon>
    </lineage>
</organism>
<dbReference type="AlphaFoldDB" id="A0AB33KI88"/>
<proteinExistence type="predicted"/>
<dbReference type="EMBL" id="AP035884">
    <property type="protein sequence ID" value="BFP54838.1"/>
    <property type="molecule type" value="Genomic_DNA"/>
</dbReference>
<evidence type="ECO:0000313" key="1">
    <source>
        <dbReference type="EMBL" id="BFP54838.1"/>
    </source>
</evidence>
<reference evidence="1" key="1">
    <citation type="submission" date="2024-07" db="EMBL/GenBank/DDBJ databases">
        <title>Complete genome sequences of cellulolytic bacteria, Kitasatospora sp. CMC57 and Streptomyces sp. CMC78, isolated from Japanese agricultural soil.</title>
        <authorList>
            <person name="Hashimoto T."/>
            <person name="Ito M."/>
            <person name="Iwamoto M."/>
            <person name="Fukahori D."/>
            <person name="Shoda T."/>
            <person name="Sakoda M."/>
            <person name="Morohoshi T."/>
            <person name="Mitsuboshi M."/>
            <person name="Nishizawa T."/>
        </authorList>
    </citation>
    <scope>NUCLEOTIDE SEQUENCE</scope>
    <source>
        <strain evidence="1">CMC78</strain>
    </source>
</reference>
<dbReference type="KEGG" id="stcm:SCMC78_46450"/>
<gene>
    <name evidence="1" type="ORF">SCMC78_46450</name>
</gene>
<protein>
    <recommendedName>
        <fullName evidence="2">SAM-dependent methyltransferase</fullName>
    </recommendedName>
</protein>
<dbReference type="RefSeq" id="WP_408054942.1">
    <property type="nucleotide sequence ID" value="NZ_AP035884.1"/>
</dbReference>
<accession>A0AB33KI88</accession>
<sequence length="46" mass="5147">MTTMTAFDHAERRIWSGKAEAYARTYARLCAHPAADLPVRGWAPAQ</sequence>